<dbReference type="InterPro" id="IPR013320">
    <property type="entry name" value="ConA-like_dom_sf"/>
</dbReference>
<feature type="signal peptide" evidence="3">
    <location>
        <begin position="1"/>
        <end position="21"/>
    </location>
</feature>
<evidence type="ECO:0000313" key="5">
    <source>
        <dbReference type="EMBL" id="VDL83483.1"/>
    </source>
</evidence>
<dbReference type="Pfam" id="PF00337">
    <property type="entry name" value="Gal-bind_lectin"/>
    <property type="match status" value="1"/>
</dbReference>
<dbReference type="STRING" id="27835.A0A0N4YR74"/>
<evidence type="ECO:0000313" key="6">
    <source>
        <dbReference type="Proteomes" id="UP000271162"/>
    </source>
</evidence>
<dbReference type="Gene3D" id="2.60.120.200">
    <property type="match status" value="2"/>
</dbReference>
<name>A0A0N4YR74_NIPBR</name>
<evidence type="ECO:0000256" key="1">
    <source>
        <dbReference type="ARBA" id="ARBA00022734"/>
    </source>
</evidence>
<accession>A0A0N4YR74</accession>
<gene>
    <name evidence="5" type="ORF">NBR_LOCUS19747</name>
</gene>
<dbReference type="PANTHER" id="PTHR11346">
    <property type="entry name" value="GALECTIN"/>
    <property type="match status" value="1"/>
</dbReference>
<protein>
    <recommendedName>
        <fullName evidence="2">Galectin</fullName>
    </recommendedName>
</protein>
<dbReference type="SMART" id="SM00276">
    <property type="entry name" value="GLECT"/>
    <property type="match status" value="1"/>
</dbReference>
<dbReference type="PROSITE" id="PS51304">
    <property type="entry name" value="GALECTIN"/>
    <property type="match status" value="1"/>
</dbReference>
<sequence length="334" mass="38639">MYFLRSACIAPIFIIVAQIEAKYDPITHYVYGLAPVLDGQTLYIAGRVNPHAVRININFWKSSPSVDSLMVGAKREDEIPFHLDFSFSHQDRSHTLLSSFKNNNWHDGLKDTLKLTQGEKFTVRVRILSNSFEVFVNKEYLGSYNNRYQLDQIHHLQIFGDCELDLVRWGRRILSNSFEVFVNKEYLGSYNNRYQLDQIHHLQIFGDCELDLVRWGRRYHEIPWKTQFAGGFLEADQQITLESLPLNNCFVFSVFRSGNHVLYHYYPGFPLVEIFPQNAFVPNSLFGIPPVATSKSAISANEKLIGRFDHTPMELEESPVRVEIEGHIEVSCLD</sequence>
<dbReference type="AlphaFoldDB" id="A0A0N4YR74"/>
<evidence type="ECO:0000313" key="7">
    <source>
        <dbReference type="WBParaSite" id="NBR_0001974601-mRNA-1"/>
    </source>
</evidence>
<proteinExistence type="predicted"/>
<keyword evidence="1 2" id="KW-0430">Lectin</keyword>
<organism evidence="7">
    <name type="scientific">Nippostrongylus brasiliensis</name>
    <name type="common">Rat hookworm</name>
    <dbReference type="NCBI Taxonomy" id="27835"/>
    <lineage>
        <taxon>Eukaryota</taxon>
        <taxon>Metazoa</taxon>
        <taxon>Ecdysozoa</taxon>
        <taxon>Nematoda</taxon>
        <taxon>Chromadorea</taxon>
        <taxon>Rhabditida</taxon>
        <taxon>Rhabditina</taxon>
        <taxon>Rhabditomorpha</taxon>
        <taxon>Strongyloidea</taxon>
        <taxon>Heligmosomidae</taxon>
        <taxon>Nippostrongylus</taxon>
    </lineage>
</organism>
<feature type="chain" id="PRO_5043125952" description="Galectin" evidence="3">
    <location>
        <begin position="22"/>
        <end position="334"/>
    </location>
</feature>
<feature type="domain" description="Galectin" evidence="4">
    <location>
        <begin position="28"/>
        <end position="170"/>
    </location>
</feature>
<dbReference type="Proteomes" id="UP000271162">
    <property type="component" value="Unassembled WGS sequence"/>
</dbReference>
<dbReference type="EMBL" id="UYSL01024446">
    <property type="protein sequence ID" value="VDL83483.1"/>
    <property type="molecule type" value="Genomic_DNA"/>
</dbReference>
<dbReference type="GO" id="GO:0030246">
    <property type="term" value="F:carbohydrate binding"/>
    <property type="evidence" value="ECO:0007669"/>
    <property type="project" value="UniProtKB-UniRule"/>
</dbReference>
<evidence type="ECO:0000256" key="2">
    <source>
        <dbReference type="RuleBase" id="RU102079"/>
    </source>
</evidence>
<dbReference type="PANTHER" id="PTHR11346:SF176">
    <property type="entry name" value="32 KDA BETA-GALACTOSIDE-BINDING LECTIN LEC-3"/>
    <property type="match status" value="1"/>
</dbReference>
<reference evidence="7" key="1">
    <citation type="submission" date="2017-02" db="UniProtKB">
        <authorList>
            <consortium name="WormBaseParasite"/>
        </authorList>
    </citation>
    <scope>IDENTIFICATION</scope>
</reference>
<keyword evidence="6" id="KW-1185">Reference proteome</keyword>
<dbReference type="WBParaSite" id="NBR_0001974601-mRNA-1">
    <property type="protein sequence ID" value="NBR_0001974601-mRNA-1"/>
    <property type="gene ID" value="NBR_0001974601"/>
</dbReference>
<dbReference type="SMART" id="SM00908">
    <property type="entry name" value="Gal-bind_lectin"/>
    <property type="match status" value="1"/>
</dbReference>
<keyword evidence="3" id="KW-0732">Signal</keyword>
<dbReference type="InterPro" id="IPR001079">
    <property type="entry name" value="Galectin_CRD"/>
</dbReference>
<evidence type="ECO:0000256" key="3">
    <source>
        <dbReference type="SAM" id="SignalP"/>
    </source>
</evidence>
<dbReference type="InterPro" id="IPR044156">
    <property type="entry name" value="Galectin-like"/>
</dbReference>
<evidence type="ECO:0000259" key="4">
    <source>
        <dbReference type="PROSITE" id="PS51304"/>
    </source>
</evidence>
<dbReference type="SUPFAM" id="SSF49899">
    <property type="entry name" value="Concanavalin A-like lectins/glucanases"/>
    <property type="match status" value="2"/>
</dbReference>
<dbReference type="GO" id="GO:0016936">
    <property type="term" value="F:galactoside binding"/>
    <property type="evidence" value="ECO:0007669"/>
    <property type="project" value="TreeGrafter"/>
</dbReference>
<reference evidence="5 6" key="2">
    <citation type="submission" date="2018-11" db="EMBL/GenBank/DDBJ databases">
        <authorList>
            <consortium name="Pathogen Informatics"/>
        </authorList>
    </citation>
    <scope>NUCLEOTIDE SEQUENCE [LARGE SCALE GENOMIC DNA]</scope>
</reference>